<dbReference type="EMBL" id="KB445795">
    <property type="protein sequence ID" value="EMD38512.1"/>
    <property type="molecule type" value="Genomic_DNA"/>
</dbReference>
<dbReference type="AlphaFoldDB" id="M2RJ79"/>
<evidence type="ECO:0000313" key="2">
    <source>
        <dbReference type="Proteomes" id="UP000016930"/>
    </source>
</evidence>
<evidence type="ECO:0000313" key="1">
    <source>
        <dbReference type="EMBL" id="EMD38512.1"/>
    </source>
</evidence>
<dbReference type="HOGENOM" id="CLU_1269536_0_0_1"/>
<gene>
    <name evidence="1" type="ORF">CERSUDRAFT_49297</name>
</gene>
<dbReference type="OrthoDB" id="2579508at2759"/>
<reference evidence="1 2" key="1">
    <citation type="journal article" date="2012" name="Proc. Natl. Acad. Sci. U.S.A.">
        <title>Comparative genomics of Ceriporiopsis subvermispora and Phanerochaete chrysosporium provide insight into selective ligninolysis.</title>
        <authorList>
            <person name="Fernandez-Fueyo E."/>
            <person name="Ruiz-Duenas F.J."/>
            <person name="Ferreira P."/>
            <person name="Floudas D."/>
            <person name="Hibbett D.S."/>
            <person name="Canessa P."/>
            <person name="Larrondo L.F."/>
            <person name="James T.Y."/>
            <person name="Seelenfreund D."/>
            <person name="Lobos S."/>
            <person name="Polanco R."/>
            <person name="Tello M."/>
            <person name="Honda Y."/>
            <person name="Watanabe T."/>
            <person name="Watanabe T."/>
            <person name="Ryu J.S."/>
            <person name="Kubicek C.P."/>
            <person name="Schmoll M."/>
            <person name="Gaskell J."/>
            <person name="Hammel K.E."/>
            <person name="St John F.J."/>
            <person name="Vanden Wymelenberg A."/>
            <person name="Sabat G."/>
            <person name="Splinter BonDurant S."/>
            <person name="Syed K."/>
            <person name="Yadav J.S."/>
            <person name="Doddapaneni H."/>
            <person name="Subramanian V."/>
            <person name="Lavin J.L."/>
            <person name="Oguiza J.A."/>
            <person name="Perez G."/>
            <person name="Pisabarro A.G."/>
            <person name="Ramirez L."/>
            <person name="Santoyo F."/>
            <person name="Master E."/>
            <person name="Coutinho P.M."/>
            <person name="Henrissat B."/>
            <person name="Lombard V."/>
            <person name="Magnuson J.K."/>
            <person name="Kuees U."/>
            <person name="Hori C."/>
            <person name="Igarashi K."/>
            <person name="Samejima M."/>
            <person name="Held B.W."/>
            <person name="Barry K.W."/>
            <person name="LaButti K.M."/>
            <person name="Lapidus A."/>
            <person name="Lindquist E.A."/>
            <person name="Lucas S.M."/>
            <person name="Riley R."/>
            <person name="Salamov A.A."/>
            <person name="Hoffmeister D."/>
            <person name="Schwenk D."/>
            <person name="Hadar Y."/>
            <person name="Yarden O."/>
            <person name="de Vries R.P."/>
            <person name="Wiebenga A."/>
            <person name="Stenlid J."/>
            <person name="Eastwood D."/>
            <person name="Grigoriev I.V."/>
            <person name="Berka R.M."/>
            <person name="Blanchette R.A."/>
            <person name="Kersten P."/>
            <person name="Martinez A.T."/>
            <person name="Vicuna R."/>
            <person name="Cullen D."/>
        </authorList>
    </citation>
    <scope>NUCLEOTIDE SEQUENCE [LARGE SCALE GENOMIC DNA]</scope>
    <source>
        <strain evidence="1 2">B</strain>
    </source>
</reference>
<organism evidence="1 2">
    <name type="scientific">Ceriporiopsis subvermispora (strain B)</name>
    <name type="common">White-rot fungus</name>
    <name type="synonym">Gelatoporia subvermispora</name>
    <dbReference type="NCBI Taxonomy" id="914234"/>
    <lineage>
        <taxon>Eukaryota</taxon>
        <taxon>Fungi</taxon>
        <taxon>Dikarya</taxon>
        <taxon>Basidiomycota</taxon>
        <taxon>Agaricomycotina</taxon>
        <taxon>Agaricomycetes</taxon>
        <taxon>Polyporales</taxon>
        <taxon>Gelatoporiaceae</taxon>
        <taxon>Gelatoporia</taxon>
    </lineage>
</organism>
<name>M2RJ79_CERS8</name>
<proteinExistence type="predicted"/>
<sequence>RTHRWVNHYPIQTLQRLMHAVFPQSMDYRFSDLRRPDLDEDIMKCSIWSRHRNSLSAPSTSAVVFVQPPWILSWGDFESFVRCSSVSSDKLLNTDPFKTTFSSDERLWAKIWDVSFQQKSRFFIVTTYWGWVWGAFSRAWTNGFVTRHCDFRESSPTILESSLYWLASAMELEGSWQVPEVSEPIYSSIETPCLVRDIMPPESWEVDRRTLLALSVLT</sequence>
<protein>
    <submittedName>
        <fullName evidence="1">Uncharacterized protein</fullName>
    </submittedName>
</protein>
<accession>M2RJ79</accession>
<keyword evidence="2" id="KW-1185">Reference proteome</keyword>
<dbReference type="Proteomes" id="UP000016930">
    <property type="component" value="Unassembled WGS sequence"/>
</dbReference>
<feature type="non-terminal residue" evidence="1">
    <location>
        <position position="1"/>
    </location>
</feature>